<gene>
    <name evidence="7" type="primary">HVA22A_4</name>
    <name evidence="7" type="ORF">CFP56_034929</name>
</gene>
<evidence type="ECO:0000256" key="6">
    <source>
        <dbReference type="RuleBase" id="RU362006"/>
    </source>
</evidence>
<sequence length="153" mass="18412">MWFLFFTRCASIIAIETGSRSKIRQWLSYWILHSMITLFELSFAKVLSWIFIWPYMKLILICWLVIPNFSILMGYLIFLLNFLMWYLGSLTLWLVYGFFGISAYAYEQFVRPFFVKHRLVGVWHVPEKGFFSCKLEDILDAWKFISEGKWKEA</sequence>
<reference evidence="7 8" key="1">
    <citation type="journal article" date="2018" name="Sci. Data">
        <title>The draft genome sequence of cork oak.</title>
        <authorList>
            <person name="Ramos A.M."/>
            <person name="Usie A."/>
            <person name="Barbosa P."/>
            <person name="Barros P.M."/>
            <person name="Capote T."/>
            <person name="Chaves I."/>
            <person name="Simoes F."/>
            <person name="Abreu I."/>
            <person name="Carrasquinho I."/>
            <person name="Faro C."/>
            <person name="Guimaraes J.B."/>
            <person name="Mendonca D."/>
            <person name="Nobrega F."/>
            <person name="Rodrigues L."/>
            <person name="Saibo N.J.M."/>
            <person name="Varela M.C."/>
            <person name="Egas C."/>
            <person name="Matos J."/>
            <person name="Miguel C.M."/>
            <person name="Oliveira M.M."/>
            <person name="Ricardo C.P."/>
            <person name="Goncalves S."/>
        </authorList>
    </citation>
    <scope>NUCLEOTIDE SEQUENCE [LARGE SCALE GENOMIC DNA]</scope>
    <source>
        <strain evidence="8">cv. HL8</strain>
    </source>
</reference>
<comment type="caution">
    <text evidence="7">The sequence shown here is derived from an EMBL/GenBank/DDBJ whole genome shotgun (WGS) entry which is preliminary data.</text>
</comment>
<keyword evidence="3 6" id="KW-0812">Transmembrane</keyword>
<dbReference type="PANTHER" id="PTHR12300:SF161">
    <property type="entry name" value="RECEPTOR EXPRESSION-ENHANCING PROTEIN"/>
    <property type="match status" value="1"/>
</dbReference>
<keyword evidence="8" id="KW-1185">Reference proteome</keyword>
<dbReference type="InterPro" id="IPR004345">
    <property type="entry name" value="TB2_DP1_HVA22"/>
</dbReference>
<evidence type="ECO:0000256" key="2">
    <source>
        <dbReference type="ARBA" id="ARBA00008573"/>
    </source>
</evidence>
<name>A0AAW0JBR2_QUESU</name>
<comment type="similarity">
    <text evidence="2 6">Belongs to the DP1 family.</text>
</comment>
<dbReference type="EMBL" id="PKMF04000616">
    <property type="protein sequence ID" value="KAK7823992.1"/>
    <property type="molecule type" value="Genomic_DNA"/>
</dbReference>
<dbReference type="Pfam" id="PF03134">
    <property type="entry name" value="TB2_DP1_HVA22"/>
    <property type="match status" value="1"/>
</dbReference>
<evidence type="ECO:0000256" key="3">
    <source>
        <dbReference type="ARBA" id="ARBA00022692"/>
    </source>
</evidence>
<dbReference type="PANTHER" id="PTHR12300">
    <property type="entry name" value="HVA22-LIKE PROTEINS"/>
    <property type="match status" value="1"/>
</dbReference>
<proteinExistence type="inferred from homology"/>
<evidence type="ECO:0000256" key="5">
    <source>
        <dbReference type="ARBA" id="ARBA00023136"/>
    </source>
</evidence>
<keyword evidence="5 6" id="KW-0472">Membrane</keyword>
<dbReference type="AlphaFoldDB" id="A0AAW0JBR2"/>
<feature type="transmembrane region" description="Helical" evidence="6">
    <location>
        <begin position="84"/>
        <end position="106"/>
    </location>
</feature>
<dbReference type="GO" id="GO:0016020">
    <property type="term" value="C:membrane"/>
    <property type="evidence" value="ECO:0007669"/>
    <property type="project" value="UniProtKB-SubCell"/>
</dbReference>
<evidence type="ECO:0000313" key="7">
    <source>
        <dbReference type="EMBL" id="KAK7823992.1"/>
    </source>
</evidence>
<protein>
    <recommendedName>
        <fullName evidence="6">HVA22-like protein</fullName>
    </recommendedName>
</protein>
<accession>A0AAW0JBR2</accession>
<feature type="transmembrane region" description="Helical" evidence="6">
    <location>
        <begin position="30"/>
        <end position="51"/>
    </location>
</feature>
<organism evidence="7 8">
    <name type="scientific">Quercus suber</name>
    <name type="common">Cork oak</name>
    <dbReference type="NCBI Taxonomy" id="58331"/>
    <lineage>
        <taxon>Eukaryota</taxon>
        <taxon>Viridiplantae</taxon>
        <taxon>Streptophyta</taxon>
        <taxon>Embryophyta</taxon>
        <taxon>Tracheophyta</taxon>
        <taxon>Spermatophyta</taxon>
        <taxon>Magnoliopsida</taxon>
        <taxon>eudicotyledons</taxon>
        <taxon>Gunneridae</taxon>
        <taxon>Pentapetalae</taxon>
        <taxon>rosids</taxon>
        <taxon>fabids</taxon>
        <taxon>Fagales</taxon>
        <taxon>Fagaceae</taxon>
        <taxon>Quercus</taxon>
    </lineage>
</organism>
<evidence type="ECO:0000256" key="1">
    <source>
        <dbReference type="ARBA" id="ARBA00004141"/>
    </source>
</evidence>
<evidence type="ECO:0000313" key="8">
    <source>
        <dbReference type="Proteomes" id="UP000237347"/>
    </source>
</evidence>
<keyword evidence="4 6" id="KW-1133">Transmembrane helix</keyword>
<evidence type="ECO:0000256" key="4">
    <source>
        <dbReference type="ARBA" id="ARBA00022989"/>
    </source>
</evidence>
<dbReference type="Proteomes" id="UP000237347">
    <property type="component" value="Unassembled WGS sequence"/>
</dbReference>
<feature type="transmembrane region" description="Helical" evidence="6">
    <location>
        <begin position="58"/>
        <end position="78"/>
    </location>
</feature>
<comment type="subcellular location">
    <subcellularLocation>
        <location evidence="1 6">Membrane</location>
        <topology evidence="1 6">Multi-pass membrane protein</topology>
    </subcellularLocation>
</comment>